<dbReference type="Proteomes" id="UP000327143">
    <property type="component" value="Chromosome"/>
</dbReference>
<sequence length="174" mass="18785">MLSTVDQANALVVLPTARRRRPRTAVEPGTATTGLGARTTTAVSPPGPFKSRARGEQPATALRTAPSRSSAPLGNDRVDVLRIVSDPRTPTYVTVYANGRRRYSYWRPLDSTTGMGGCYAALPTAECDELYAAGRIALGEPVVDPNRTTYRVSPADRVQPPVSIRVARERRHAA</sequence>
<proteinExistence type="predicted"/>
<organism evidence="2 3">
    <name type="scientific">Streptomyces viridosporus T7A</name>
    <dbReference type="NCBI Taxonomy" id="665577"/>
    <lineage>
        <taxon>Bacteria</taxon>
        <taxon>Bacillati</taxon>
        <taxon>Actinomycetota</taxon>
        <taxon>Actinomycetes</taxon>
        <taxon>Kitasatosporales</taxon>
        <taxon>Streptomycetaceae</taxon>
        <taxon>Streptomyces</taxon>
    </lineage>
</organism>
<name>A0ABX6A8J4_STRVD</name>
<feature type="compositionally biased region" description="Low complexity" evidence="1">
    <location>
        <begin position="25"/>
        <end position="42"/>
    </location>
</feature>
<evidence type="ECO:0000313" key="3">
    <source>
        <dbReference type="Proteomes" id="UP000327143"/>
    </source>
</evidence>
<feature type="region of interest" description="Disordered" evidence="1">
    <location>
        <begin position="19"/>
        <end position="74"/>
    </location>
</feature>
<gene>
    <name evidence="2" type="ORF">CP969_04860</name>
</gene>
<evidence type="ECO:0000313" key="2">
    <source>
        <dbReference type="EMBL" id="QEU84085.1"/>
    </source>
</evidence>
<dbReference type="EMBL" id="CP023700">
    <property type="protein sequence ID" value="QEU84085.1"/>
    <property type="molecule type" value="Genomic_DNA"/>
</dbReference>
<dbReference type="RefSeq" id="WP_016827660.1">
    <property type="nucleotide sequence ID" value="NZ_CP023700.1"/>
</dbReference>
<accession>A0ABX6A8J4</accession>
<protein>
    <submittedName>
        <fullName evidence="2">Uncharacterized protein</fullName>
    </submittedName>
</protein>
<reference evidence="2 3" key="1">
    <citation type="submission" date="2017-09" db="EMBL/GenBank/DDBJ databases">
        <authorList>
            <person name="Lee N."/>
            <person name="Cho B.-K."/>
        </authorList>
    </citation>
    <scope>NUCLEOTIDE SEQUENCE [LARGE SCALE GENOMIC DNA]</scope>
    <source>
        <strain evidence="2 3">ATCC 39115</strain>
    </source>
</reference>
<evidence type="ECO:0000256" key="1">
    <source>
        <dbReference type="SAM" id="MobiDB-lite"/>
    </source>
</evidence>
<keyword evidence="3" id="KW-1185">Reference proteome</keyword>